<keyword evidence="1" id="KW-0812">Transmembrane</keyword>
<dbReference type="EMBL" id="JAERWL010000006">
    <property type="protein sequence ID" value="MBM9476203.1"/>
    <property type="molecule type" value="Genomic_DNA"/>
</dbReference>
<organism evidence="2 3">
    <name type="scientific">Nakamurella flavida</name>
    <dbReference type="NCBI Taxonomy" id="363630"/>
    <lineage>
        <taxon>Bacteria</taxon>
        <taxon>Bacillati</taxon>
        <taxon>Actinomycetota</taxon>
        <taxon>Actinomycetes</taxon>
        <taxon>Nakamurellales</taxon>
        <taxon>Nakamurellaceae</taxon>
        <taxon>Nakamurella</taxon>
    </lineage>
</organism>
<dbReference type="RefSeq" id="WP_205256289.1">
    <property type="nucleotide sequence ID" value="NZ_BAAAPV010000001.1"/>
</dbReference>
<evidence type="ECO:0000313" key="3">
    <source>
        <dbReference type="Proteomes" id="UP000663801"/>
    </source>
</evidence>
<keyword evidence="3" id="KW-1185">Reference proteome</keyword>
<name>A0A939C000_9ACTN</name>
<evidence type="ECO:0000256" key="1">
    <source>
        <dbReference type="SAM" id="Phobius"/>
    </source>
</evidence>
<keyword evidence="1" id="KW-0472">Membrane</keyword>
<accession>A0A939C000</accession>
<gene>
    <name evidence="2" type="ORF">JL107_07075</name>
</gene>
<dbReference type="Proteomes" id="UP000663801">
    <property type="component" value="Unassembled WGS sequence"/>
</dbReference>
<keyword evidence="1" id="KW-1133">Transmembrane helix</keyword>
<reference evidence="2" key="1">
    <citation type="submission" date="2021-01" db="EMBL/GenBank/DDBJ databases">
        <title>KCTC 19127 draft genome.</title>
        <authorList>
            <person name="An D."/>
        </authorList>
    </citation>
    <scope>NUCLEOTIDE SEQUENCE</scope>
    <source>
        <strain evidence="2">KCTC 19127</strain>
    </source>
</reference>
<evidence type="ECO:0000313" key="2">
    <source>
        <dbReference type="EMBL" id="MBM9476203.1"/>
    </source>
</evidence>
<feature type="transmembrane region" description="Helical" evidence="1">
    <location>
        <begin position="6"/>
        <end position="23"/>
    </location>
</feature>
<feature type="transmembrane region" description="Helical" evidence="1">
    <location>
        <begin position="60"/>
        <end position="79"/>
    </location>
</feature>
<sequence length="104" mass="10821">MLGFVFLVGVLMTALGFFFPVHLAPGRSMWRDGALAAVVAMVLIFPVVGLVLGVQGWGLIGGAVALLALCLGPAIGTAARRRLPGRRMPVLPPLAPELPPNLGR</sequence>
<protein>
    <submittedName>
        <fullName evidence="2">Uncharacterized protein</fullName>
    </submittedName>
</protein>
<proteinExistence type="predicted"/>
<feature type="transmembrane region" description="Helical" evidence="1">
    <location>
        <begin position="35"/>
        <end position="54"/>
    </location>
</feature>
<dbReference type="AlphaFoldDB" id="A0A939C000"/>
<comment type="caution">
    <text evidence="2">The sequence shown here is derived from an EMBL/GenBank/DDBJ whole genome shotgun (WGS) entry which is preliminary data.</text>
</comment>